<evidence type="ECO:0000256" key="3">
    <source>
        <dbReference type="ARBA" id="ARBA00023315"/>
    </source>
</evidence>
<dbReference type="GO" id="GO:0005737">
    <property type="term" value="C:cytoplasm"/>
    <property type="evidence" value="ECO:0007669"/>
    <property type="project" value="TreeGrafter"/>
</dbReference>
<dbReference type="GO" id="GO:0031405">
    <property type="term" value="F:lipoic acid binding"/>
    <property type="evidence" value="ECO:0007669"/>
    <property type="project" value="TreeGrafter"/>
</dbReference>
<dbReference type="KEGG" id="srt:Srot_3014"/>
<feature type="domain" description="2-oxoacid dehydrogenase acyltransferase catalytic" evidence="4">
    <location>
        <begin position="171"/>
        <end position="252"/>
    </location>
</feature>
<dbReference type="PANTHER" id="PTHR43178">
    <property type="entry name" value="DIHYDROLIPOAMIDE ACETYLTRANSFERASE COMPONENT OF PYRUVATE DEHYDROGENASE COMPLEX"/>
    <property type="match status" value="1"/>
</dbReference>
<dbReference type="STRING" id="640132.Srot_3014"/>
<comment type="cofactor">
    <cofactor evidence="1">
        <name>(R)-lipoate</name>
        <dbReference type="ChEBI" id="CHEBI:83088"/>
    </cofactor>
</comment>
<proteinExistence type="predicted"/>
<dbReference type="PANTHER" id="PTHR43178:SF5">
    <property type="entry name" value="LIPOAMIDE ACYLTRANSFERASE COMPONENT OF BRANCHED-CHAIN ALPHA-KETO ACID DEHYDROGENASE COMPLEX, MITOCHONDRIAL"/>
    <property type="match status" value="1"/>
</dbReference>
<protein>
    <submittedName>
        <fullName evidence="5">Catalytic domain of components of various dehydrogenase complexes</fullName>
    </submittedName>
</protein>
<evidence type="ECO:0000256" key="1">
    <source>
        <dbReference type="ARBA" id="ARBA00001938"/>
    </source>
</evidence>
<keyword evidence="2" id="KW-0808">Transferase</keyword>
<dbReference type="SUPFAM" id="SSF52777">
    <property type="entry name" value="CoA-dependent acyltransferases"/>
    <property type="match status" value="1"/>
</dbReference>
<keyword evidence="3" id="KW-0012">Acyltransferase</keyword>
<dbReference type="Pfam" id="PF00198">
    <property type="entry name" value="2-oxoacid_dh"/>
    <property type="match status" value="2"/>
</dbReference>
<dbReference type="EMBL" id="CP001958">
    <property type="protein sequence ID" value="ADG99441.1"/>
    <property type="molecule type" value="Genomic_DNA"/>
</dbReference>
<organism evidence="5 6">
    <name type="scientific">Segniliparus rotundus (strain ATCC BAA-972 / CDC 1076 / CIP 108378 / DSM 44985 / JCM 13578)</name>
    <dbReference type="NCBI Taxonomy" id="640132"/>
    <lineage>
        <taxon>Bacteria</taxon>
        <taxon>Bacillati</taxon>
        <taxon>Actinomycetota</taxon>
        <taxon>Actinomycetes</taxon>
        <taxon>Mycobacteriales</taxon>
        <taxon>Segniliparaceae</taxon>
        <taxon>Segniliparus</taxon>
    </lineage>
</organism>
<dbReference type="InterPro" id="IPR001078">
    <property type="entry name" value="2-oxoacid_DH_actylTfrase"/>
</dbReference>
<dbReference type="InterPro" id="IPR050743">
    <property type="entry name" value="2-oxoacid_DH_E2_comp"/>
</dbReference>
<dbReference type="AlphaFoldDB" id="D6ZEG5"/>
<gene>
    <name evidence="5" type="ordered locus">Srot_3014</name>
</gene>
<accession>D6ZEG5</accession>
<dbReference type="eggNOG" id="COG0508">
    <property type="taxonomic scope" value="Bacteria"/>
</dbReference>
<name>D6ZEG5_SEGRD</name>
<dbReference type="Gene3D" id="3.30.559.10">
    <property type="entry name" value="Chloramphenicol acetyltransferase-like domain"/>
    <property type="match status" value="1"/>
</dbReference>
<evidence type="ECO:0000259" key="4">
    <source>
        <dbReference type="Pfam" id="PF00198"/>
    </source>
</evidence>
<sequence length="256" mass="27354">MTRTFAPIPARRRHTLAFLRSIRSAAPVYLDTDVDVSALVAHRASSSKRYSYVTYVLAALGETLRKHPEANVCVGGPWFAPKLAKQTAVDVKLALDKTDEGVRHVASAVIADVAALRLEEIQDEVDRLRDTPAAELEELSGSRALDRLPPLLGSVAFSFATRLPTRARVLGTVAVSSLGHADVRGFYSDGGTVLTIGLGAIRHRPVSVPDGPGKHTVESRPVLPLSLTFDHRALDGAAAAEVLSTLAKTLRDGAAR</sequence>
<dbReference type="InterPro" id="IPR023213">
    <property type="entry name" value="CAT-like_dom_sf"/>
</dbReference>
<dbReference type="RefSeq" id="WP_013139888.1">
    <property type="nucleotide sequence ID" value="NC_014168.1"/>
</dbReference>
<dbReference type="Proteomes" id="UP000002247">
    <property type="component" value="Chromosome"/>
</dbReference>
<dbReference type="OrthoDB" id="9805770at2"/>
<keyword evidence="6" id="KW-1185">Reference proteome</keyword>
<reference evidence="5 6" key="1">
    <citation type="journal article" date="2010" name="Stand. Genomic Sci.">
        <title>Complete genome sequence of Segniliparus rotundus type strain (CDC 1076).</title>
        <authorList>
            <person name="Sikorski J."/>
            <person name="Lapidus A."/>
            <person name="Copeland A."/>
            <person name="Misra M."/>
            <person name="Glavina Del Rio T."/>
            <person name="Nolan M."/>
            <person name="Lucas S."/>
            <person name="Chen F."/>
            <person name="Tice H."/>
            <person name="Cheng J.F."/>
            <person name="Jando M."/>
            <person name="Schneider S."/>
            <person name="Bruce D."/>
            <person name="Goodwin L."/>
            <person name="Pitluck S."/>
            <person name="Liolios K."/>
            <person name="Mikhailova N."/>
            <person name="Pati A."/>
            <person name="Ivanova N."/>
            <person name="Mavromatis K."/>
            <person name="Chen A."/>
            <person name="Palaniappan K."/>
            <person name="Chertkov O."/>
            <person name="Land M."/>
            <person name="Hauser L."/>
            <person name="Chang Y.J."/>
            <person name="Jeffries C.D."/>
            <person name="Brettin T."/>
            <person name="Detter J.C."/>
            <person name="Han C."/>
            <person name="Rohde M."/>
            <person name="Goker M."/>
            <person name="Bristow J."/>
            <person name="Eisen J.A."/>
            <person name="Markowitz V."/>
            <person name="Hugenholtz P."/>
            <person name="Kyrpides N.C."/>
            <person name="Klenk H.P."/>
        </authorList>
    </citation>
    <scope>NUCLEOTIDE SEQUENCE [LARGE SCALE GENOMIC DNA]</scope>
    <source>
        <strain evidence="6">ATCC BAA-972 / CDC 1076 / CIP 108378 / DSM 44985 / JCM 13578</strain>
    </source>
</reference>
<dbReference type="HOGENOM" id="CLU_016733_2_3_11"/>
<feature type="domain" description="2-oxoacid dehydrogenase acyltransferase catalytic" evidence="4">
    <location>
        <begin position="10"/>
        <end position="130"/>
    </location>
</feature>
<evidence type="ECO:0000313" key="5">
    <source>
        <dbReference type="EMBL" id="ADG99441.1"/>
    </source>
</evidence>
<dbReference type="GO" id="GO:0016407">
    <property type="term" value="F:acetyltransferase activity"/>
    <property type="evidence" value="ECO:0007669"/>
    <property type="project" value="TreeGrafter"/>
</dbReference>
<evidence type="ECO:0000313" key="6">
    <source>
        <dbReference type="Proteomes" id="UP000002247"/>
    </source>
</evidence>
<evidence type="ECO:0000256" key="2">
    <source>
        <dbReference type="ARBA" id="ARBA00022679"/>
    </source>
</evidence>